<gene>
    <name evidence="1" type="ORF">CLUP02_08707</name>
</gene>
<keyword evidence="2" id="KW-1185">Reference proteome</keyword>
<dbReference type="KEGG" id="clup:CLUP02_08707"/>
<accession>A0A9Q8WGW1</accession>
<name>A0A9Q8WGW1_9PEZI</name>
<organism evidence="1 2">
    <name type="scientific">Colletotrichum lupini</name>
    <dbReference type="NCBI Taxonomy" id="145971"/>
    <lineage>
        <taxon>Eukaryota</taxon>
        <taxon>Fungi</taxon>
        <taxon>Dikarya</taxon>
        <taxon>Ascomycota</taxon>
        <taxon>Pezizomycotina</taxon>
        <taxon>Sordariomycetes</taxon>
        <taxon>Hypocreomycetidae</taxon>
        <taxon>Glomerellales</taxon>
        <taxon>Glomerellaceae</taxon>
        <taxon>Colletotrichum</taxon>
        <taxon>Colletotrichum acutatum species complex</taxon>
    </lineage>
</organism>
<protein>
    <submittedName>
        <fullName evidence="1">Uncharacterized protein</fullName>
    </submittedName>
</protein>
<dbReference type="AlphaFoldDB" id="A0A9Q8WGW1"/>
<dbReference type="EMBL" id="CP019476">
    <property type="protein sequence ID" value="UQC83213.1"/>
    <property type="molecule type" value="Genomic_DNA"/>
</dbReference>
<evidence type="ECO:0000313" key="1">
    <source>
        <dbReference type="EMBL" id="UQC83213.1"/>
    </source>
</evidence>
<dbReference type="GeneID" id="73342701"/>
<proteinExistence type="predicted"/>
<evidence type="ECO:0000313" key="2">
    <source>
        <dbReference type="Proteomes" id="UP000830671"/>
    </source>
</evidence>
<dbReference type="Proteomes" id="UP000830671">
    <property type="component" value="Chromosome 4"/>
</dbReference>
<reference evidence="1" key="1">
    <citation type="journal article" date="2021" name="Mol. Plant Microbe Interact.">
        <title>Complete Genome Sequence of the Plant-Pathogenic Fungus Colletotrichum lupini.</title>
        <authorList>
            <person name="Baroncelli R."/>
            <person name="Pensec F."/>
            <person name="Da Lio D."/>
            <person name="Boufleur T."/>
            <person name="Vicente I."/>
            <person name="Sarrocco S."/>
            <person name="Picot A."/>
            <person name="Baraldi E."/>
            <person name="Sukno S."/>
            <person name="Thon M."/>
            <person name="Le Floch G."/>
        </authorList>
    </citation>
    <scope>NUCLEOTIDE SEQUENCE</scope>
    <source>
        <strain evidence="1">IMI 504893</strain>
    </source>
</reference>
<dbReference type="RefSeq" id="XP_049144834.1">
    <property type="nucleotide sequence ID" value="XM_049287691.1"/>
</dbReference>
<sequence>MHPSLFGHRVTRRRLGNLQNRVIHCFFAARNILPVTNSNEIGQIRCLPWGPFSLFLPYQSHQDGKNGHWFLWFGFPREVGILTNPWPLAPGLLVPHVTSHDVMPARHSGRRTGRPSTRSFRVLCATTKTATRQNLRGGTGGKAGLMGRKSADATGQIDDGQVEAVRYNPMVVSAQPAGSTRSWLGSSHLPSNQNAQMPVFPKVDGQSRVRTRARELKQESIGCHLNDRRHKSVHSPSSRMITLIPRLFCPCQPFSTRSQLAIDQRDHGCMFLARTRSLDGPKVHTPLLASQGRVAPAEKRKANASPSGANVTLHPPPVHPNGYWRRRRRARPPLRGADIWDKLFASRGQKGKSFRVRARGPSHSLAPVSVSPEGTWWLAGVRWTHIYGPSRLLGSTLIASS</sequence>